<evidence type="ECO:0000259" key="3">
    <source>
        <dbReference type="PROSITE" id="PS51462"/>
    </source>
</evidence>
<sequence length="208" mass="24367">MQKYNIFTKYHSVCITNQPLKTLNVDDKQIIECDKNNFLQIPFLSLLEEKPNKKSIIVYVADIDASIVFLHVIKSYVFVQAAGGLVRNHNNQLLFIFRNRKWDLPKGHREVGEEIDQTALREVREECGLNDLEIVSQLGITYHTYYMNGRHELKETHWYNMKTSEMELIAQKEEGIEKAEWIGKDKIDEVVADCFLSLRDLLENTELF</sequence>
<protein>
    <recommendedName>
        <fullName evidence="3">Nudix hydrolase domain-containing protein</fullName>
    </recommendedName>
</protein>
<name>A0A644U3E5_9ZZZZ</name>
<dbReference type="AlphaFoldDB" id="A0A644U3E5"/>
<evidence type="ECO:0000256" key="1">
    <source>
        <dbReference type="ARBA" id="ARBA00001946"/>
    </source>
</evidence>
<evidence type="ECO:0000256" key="2">
    <source>
        <dbReference type="ARBA" id="ARBA00022801"/>
    </source>
</evidence>
<dbReference type="PROSITE" id="PS00893">
    <property type="entry name" value="NUDIX_BOX"/>
    <property type="match status" value="1"/>
</dbReference>
<gene>
    <name evidence="4" type="ORF">SDC9_19146</name>
</gene>
<organism evidence="4">
    <name type="scientific">bioreactor metagenome</name>
    <dbReference type="NCBI Taxonomy" id="1076179"/>
    <lineage>
        <taxon>unclassified sequences</taxon>
        <taxon>metagenomes</taxon>
        <taxon>ecological metagenomes</taxon>
    </lineage>
</organism>
<dbReference type="PANTHER" id="PTHR43046:SF14">
    <property type="entry name" value="MUTT_NUDIX FAMILY PROTEIN"/>
    <property type="match status" value="1"/>
</dbReference>
<accession>A0A644U3E5</accession>
<dbReference type="InterPro" id="IPR000086">
    <property type="entry name" value="NUDIX_hydrolase_dom"/>
</dbReference>
<feature type="domain" description="Nudix hydrolase" evidence="3">
    <location>
        <begin position="77"/>
        <end position="208"/>
    </location>
</feature>
<dbReference type="Pfam" id="PF00293">
    <property type="entry name" value="NUDIX"/>
    <property type="match status" value="1"/>
</dbReference>
<dbReference type="Gene3D" id="3.90.79.10">
    <property type="entry name" value="Nucleoside Triphosphate Pyrophosphohydrolase"/>
    <property type="match status" value="1"/>
</dbReference>
<dbReference type="SUPFAM" id="SSF55811">
    <property type="entry name" value="Nudix"/>
    <property type="match status" value="1"/>
</dbReference>
<dbReference type="PROSITE" id="PS51462">
    <property type="entry name" value="NUDIX"/>
    <property type="match status" value="1"/>
</dbReference>
<proteinExistence type="predicted"/>
<dbReference type="InterPro" id="IPR015797">
    <property type="entry name" value="NUDIX_hydrolase-like_dom_sf"/>
</dbReference>
<reference evidence="4" key="1">
    <citation type="submission" date="2019-08" db="EMBL/GenBank/DDBJ databases">
        <authorList>
            <person name="Kucharzyk K."/>
            <person name="Murdoch R.W."/>
            <person name="Higgins S."/>
            <person name="Loffler F."/>
        </authorList>
    </citation>
    <scope>NUCLEOTIDE SEQUENCE</scope>
</reference>
<dbReference type="EMBL" id="VSSQ01000072">
    <property type="protein sequence ID" value="MPL73347.1"/>
    <property type="molecule type" value="Genomic_DNA"/>
</dbReference>
<dbReference type="InterPro" id="IPR020084">
    <property type="entry name" value="NUDIX_hydrolase_CS"/>
</dbReference>
<dbReference type="CDD" id="cd03673">
    <property type="entry name" value="NUDIX_Ap6A_hydrolase"/>
    <property type="match status" value="1"/>
</dbReference>
<comment type="caution">
    <text evidence="4">The sequence shown here is derived from an EMBL/GenBank/DDBJ whole genome shotgun (WGS) entry which is preliminary data.</text>
</comment>
<dbReference type="PANTHER" id="PTHR43046">
    <property type="entry name" value="GDP-MANNOSE MANNOSYL HYDROLASE"/>
    <property type="match status" value="1"/>
</dbReference>
<keyword evidence="2" id="KW-0378">Hydrolase</keyword>
<evidence type="ECO:0000313" key="4">
    <source>
        <dbReference type="EMBL" id="MPL73347.1"/>
    </source>
</evidence>
<comment type="cofactor">
    <cofactor evidence="1">
        <name>Mg(2+)</name>
        <dbReference type="ChEBI" id="CHEBI:18420"/>
    </cofactor>
</comment>
<dbReference type="GO" id="GO:0016787">
    <property type="term" value="F:hydrolase activity"/>
    <property type="evidence" value="ECO:0007669"/>
    <property type="project" value="UniProtKB-KW"/>
</dbReference>